<evidence type="ECO:0000313" key="1">
    <source>
        <dbReference type="EMBL" id="MBB5084067.1"/>
    </source>
</evidence>
<name>A0A7W8AD99_9ACTN</name>
<accession>A0A7W8AD99</accession>
<proteinExistence type="predicted"/>
<protein>
    <recommendedName>
        <fullName evidence="3">Condensation domain-containing protein</fullName>
    </recommendedName>
</protein>
<dbReference type="SUPFAM" id="SSF52777">
    <property type="entry name" value="CoA-dependent acyltransferases"/>
    <property type="match status" value="1"/>
</dbReference>
<dbReference type="AlphaFoldDB" id="A0A7W8AD99"/>
<dbReference type="Proteomes" id="UP000568380">
    <property type="component" value="Unassembled WGS sequence"/>
</dbReference>
<evidence type="ECO:0008006" key="3">
    <source>
        <dbReference type="Google" id="ProtNLM"/>
    </source>
</evidence>
<reference evidence="1 2" key="1">
    <citation type="submission" date="2020-08" db="EMBL/GenBank/DDBJ databases">
        <title>Genomic Encyclopedia of Type Strains, Phase IV (KMG-IV): sequencing the most valuable type-strain genomes for metagenomic binning, comparative biology and taxonomic classification.</title>
        <authorList>
            <person name="Goeker M."/>
        </authorList>
    </citation>
    <scope>NUCLEOTIDE SEQUENCE [LARGE SCALE GENOMIC DNA]</scope>
    <source>
        <strain evidence="1 2">DSM 45385</strain>
    </source>
</reference>
<dbReference type="InterPro" id="IPR023213">
    <property type="entry name" value="CAT-like_dom_sf"/>
</dbReference>
<evidence type="ECO:0000313" key="2">
    <source>
        <dbReference type="Proteomes" id="UP000568380"/>
    </source>
</evidence>
<comment type="caution">
    <text evidence="1">The sequence shown here is derived from an EMBL/GenBank/DDBJ whole genome shotgun (WGS) entry which is preliminary data.</text>
</comment>
<organism evidence="1 2">
    <name type="scientific">Nonomuraea endophytica</name>
    <dbReference type="NCBI Taxonomy" id="714136"/>
    <lineage>
        <taxon>Bacteria</taxon>
        <taxon>Bacillati</taxon>
        <taxon>Actinomycetota</taxon>
        <taxon>Actinomycetes</taxon>
        <taxon>Streptosporangiales</taxon>
        <taxon>Streptosporangiaceae</taxon>
        <taxon>Nonomuraea</taxon>
    </lineage>
</organism>
<sequence>MDTQAVRSGDLTWAQRDWFFWVPLGAPAAFEANQNPRIPGFGAGRAHVVAAVRDLLLRHEGLRTLVTREGGALRQHVLPVDGARLAEAVVVTDEEPGGPVTAAAVRTAFDLGTRWPVLFVLHVAGERVREVGIVLDHSAVDAWGMRVLCGDLATAIRARARGREPMWRSEAEQPLDAARWEGSVAGERYRVRAEERWARTLTGLRESLGDHGPRDRGAVALSARPYHSCRLASGRLAAAATDLARTAGGSVSAAYLHAFGATICEVERSPAAGVFAFVLNRPSAGAMASVRKTIMHTPVAVPSVDAAPYGKAVAATAARQFDGHRFANLDPHVSERLCAHHLGPHHRTGVAFARFNFIDDSVVGPLANSRSLDAEGIRFQDPASHGRVTFGEAHMDGSEYLLTVQHGAAGALLTLSWREDTGWGPHAEGMLRHIERLMVWGASGAAERLPQLMNS</sequence>
<dbReference type="Gene3D" id="3.30.559.10">
    <property type="entry name" value="Chloramphenicol acetyltransferase-like domain"/>
    <property type="match status" value="1"/>
</dbReference>
<keyword evidence="2" id="KW-1185">Reference proteome</keyword>
<dbReference type="RefSeq" id="WP_184973677.1">
    <property type="nucleotide sequence ID" value="NZ_JACHIN010000020.1"/>
</dbReference>
<gene>
    <name evidence="1" type="ORF">HNR40_009575</name>
</gene>
<dbReference type="EMBL" id="JACHIN010000020">
    <property type="protein sequence ID" value="MBB5084067.1"/>
    <property type="molecule type" value="Genomic_DNA"/>
</dbReference>